<dbReference type="InterPro" id="IPR058717">
    <property type="entry name" value="Phage_L5_Integrase_N"/>
</dbReference>
<keyword evidence="5" id="KW-1185">Reference proteome</keyword>
<keyword evidence="1 2" id="KW-0238">DNA-binding</keyword>
<evidence type="ECO:0000256" key="1">
    <source>
        <dbReference type="ARBA" id="ARBA00023125"/>
    </source>
</evidence>
<dbReference type="Gene3D" id="1.10.150.130">
    <property type="match status" value="1"/>
</dbReference>
<sequence length="212" mass="23453">MASVKKRPDGKWRARYRDEAGKEHARHFARKVDAQRWLDEVTAATVTGTYVDPKAGLMTFARYFAEWSERQVWATGTGRAMRLAAGCVTFPDVPLKALHRSHVEAWVKAMEARGLAPGTIKTRVQNVRTVLRAAVRDRLIASNPSDGVKLPRQRRAEAAMEIPTPDLVRAILEAAPAWFRVFIALAAFAGLRLGEPPPFRCATSTSCAARCG</sequence>
<feature type="domain" description="Core-binding (CB)" evidence="3">
    <location>
        <begin position="58"/>
        <end position="135"/>
    </location>
</feature>
<dbReference type="RefSeq" id="WP_215784863.1">
    <property type="nucleotide sequence ID" value="NZ_JAHKKG010000002.1"/>
</dbReference>
<evidence type="ECO:0000256" key="2">
    <source>
        <dbReference type="PROSITE-ProRule" id="PRU01248"/>
    </source>
</evidence>
<comment type="caution">
    <text evidence="4">The sequence shown here is derived from an EMBL/GenBank/DDBJ whole genome shotgun (WGS) entry which is preliminary data.</text>
</comment>
<dbReference type="Proteomes" id="UP001519654">
    <property type="component" value="Unassembled WGS sequence"/>
</dbReference>
<dbReference type="SUPFAM" id="SSF56349">
    <property type="entry name" value="DNA breaking-rejoining enzymes"/>
    <property type="match status" value="1"/>
</dbReference>
<evidence type="ECO:0000313" key="4">
    <source>
        <dbReference type="EMBL" id="MBU2662863.1"/>
    </source>
</evidence>
<accession>A0ABS5YHA5</accession>
<protein>
    <recommendedName>
        <fullName evidence="3">Core-binding (CB) domain-containing protein</fullName>
    </recommendedName>
</protein>
<evidence type="ECO:0000259" key="3">
    <source>
        <dbReference type="PROSITE" id="PS51900"/>
    </source>
</evidence>
<dbReference type="EMBL" id="JAHKKG010000002">
    <property type="protein sequence ID" value="MBU2662863.1"/>
    <property type="molecule type" value="Genomic_DNA"/>
</dbReference>
<gene>
    <name evidence="4" type="ORF">KOI35_05015</name>
</gene>
<dbReference type="InterPro" id="IPR010998">
    <property type="entry name" value="Integrase_recombinase_N"/>
</dbReference>
<proteinExistence type="predicted"/>
<dbReference type="InterPro" id="IPR011010">
    <property type="entry name" value="DNA_brk_join_enz"/>
</dbReference>
<evidence type="ECO:0000313" key="5">
    <source>
        <dbReference type="Proteomes" id="UP001519654"/>
    </source>
</evidence>
<reference evidence="4 5" key="1">
    <citation type="submission" date="2021-06" db="EMBL/GenBank/DDBJ databases">
        <title>Actinoplanes lichenicola sp. nov., and Actinoplanes ovalisporus sp. nov., isolated from lichen in Thailand.</title>
        <authorList>
            <person name="Saeng-In P."/>
            <person name="Kanchanasin P."/>
            <person name="Yuki M."/>
            <person name="Kudo T."/>
            <person name="Ohkuma M."/>
            <person name="Phongsopitanun W."/>
            <person name="Tanasupawat S."/>
        </authorList>
    </citation>
    <scope>NUCLEOTIDE SEQUENCE [LARGE SCALE GENOMIC DNA]</scope>
    <source>
        <strain evidence="4 5">NBRC 110975</strain>
    </source>
</reference>
<dbReference type="InterPro" id="IPR044068">
    <property type="entry name" value="CB"/>
</dbReference>
<name>A0ABS5YHA5_9ACTN</name>
<dbReference type="Pfam" id="PF26003">
    <property type="entry name" value="Integrase_N_phage"/>
    <property type="match status" value="1"/>
</dbReference>
<organism evidence="4 5">
    <name type="scientific">Paractinoplanes bogorensis</name>
    <dbReference type="NCBI Taxonomy" id="1610840"/>
    <lineage>
        <taxon>Bacteria</taxon>
        <taxon>Bacillati</taxon>
        <taxon>Actinomycetota</taxon>
        <taxon>Actinomycetes</taxon>
        <taxon>Micromonosporales</taxon>
        <taxon>Micromonosporaceae</taxon>
        <taxon>Paractinoplanes</taxon>
    </lineage>
</organism>
<dbReference type="PROSITE" id="PS51900">
    <property type="entry name" value="CB"/>
    <property type="match status" value="1"/>
</dbReference>